<gene>
    <name evidence="1" type="ORF">K649_07985</name>
</gene>
<evidence type="ECO:0000313" key="1">
    <source>
        <dbReference type="EMBL" id="AGK04892.1"/>
    </source>
</evidence>
<dbReference type="PATRIC" id="fig|504728.9.peg.1646"/>
<proteinExistence type="predicted"/>
<dbReference type="EMBL" id="CP005385">
    <property type="protein sequence ID" value="AGK04892.1"/>
    <property type="molecule type" value="Genomic_DNA"/>
</dbReference>
<organism evidence="1 2">
    <name type="scientific">Meiothermus ruber (strain ATCC 35948 / DSM 1279 / VKM B-1258 / 21)</name>
    <name type="common">Thermus ruber</name>
    <dbReference type="NCBI Taxonomy" id="504728"/>
    <lineage>
        <taxon>Bacteria</taxon>
        <taxon>Thermotogati</taxon>
        <taxon>Deinococcota</taxon>
        <taxon>Deinococci</taxon>
        <taxon>Thermales</taxon>
        <taxon>Thermaceae</taxon>
        <taxon>Meiothermus</taxon>
    </lineage>
</organism>
<reference evidence="1 2" key="1">
    <citation type="submission" date="2013-04" db="EMBL/GenBank/DDBJ databases">
        <authorList>
            <person name="Chin J."/>
            <person name="Alexander D.H."/>
            <person name="Marks P."/>
            <person name="Korlach J."/>
            <person name="Clum A."/>
            <person name="Copeland A."/>
        </authorList>
    </citation>
    <scope>NUCLEOTIDE SEQUENCE [LARGE SCALE GENOMIC DNA]</scope>
    <source>
        <strain evidence="2">ATCC 35948 / DSM 1279 / VKM B-1258 / 21</strain>
    </source>
</reference>
<dbReference type="KEGG" id="mre:K649_07985"/>
<accession>M9X6J0</accession>
<dbReference type="AlphaFoldDB" id="M9X6J0"/>
<protein>
    <submittedName>
        <fullName evidence="1">Uncharacterized protein</fullName>
    </submittedName>
</protein>
<evidence type="ECO:0000313" key="2">
    <source>
        <dbReference type="Proteomes" id="UP000013026"/>
    </source>
</evidence>
<sequence>MRGSVSHDRAEETLQAKARWFRSLTLEERMDYLVMMTDLILQNNPSALAKAAKDDAASPQKRIRVVERP</sequence>
<dbReference type="RefSeq" id="WP_015586631.1">
    <property type="nucleotide sequence ID" value="NC_013946.1"/>
</dbReference>
<dbReference type="Proteomes" id="UP000013026">
    <property type="component" value="Chromosome"/>
</dbReference>
<name>M9X6J0_MEIRD</name>